<dbReference type="EMBL" id="CP068073">
    <property type="protein sequence ID" value="QQS81682.1"/>
    <property type="molecule type" value="Genomic_DNA"/>
</dbReference>
<dbReference type="GO" id="GO:0016747">
    <property type="term" value="F:acyltransferase activity, transferring groups other than amino-acyl groups"/>
    <property type="evidence" value="ECO:0007669"/>
    <property type="project" value="InterPro"/>
</dbReference>
<dbReference type="KEGG" id="scv:A4G25_11430"/>
<reference evidence="3 4" key="1">
    <citation type="submission" date="2018-11" db="EMBL/GenBank/DDBJ databases">
        <title>Genomic profiling of Staphylococcus species from a Poultry farm system in KwaZulu-Natal, South Africa.</title>
        <authorList>
            <person name="Amoako D.G."/>
            <person name="Somboro A.M."/>
            <person name="Abia A.L.K."/>
            <person name="Bester L.A."/>
            <person name="Essack S.Y."/>
        </authorList>
    </citation>
    <scope>NUCLEOTIDE SEQUENCE [LARGE SCALE GENOMIC DNA]</scope>
    <source>
        <strain evidence="3 4">SA11</strain>
    </source>
</reference>
<sequence>MKIVELQNEQQIREAFLIVKQLRKQLDIDEYMKLVDLARKKENYKMLGLVEENELRAVIGYMPMITLYSKKSIWVCDLVTDDIHRSKGYGQILLSYVEERAEKEGYEGIELSSGLEKEAAHRFYEQKMGFKKASFLFRKRF</sequence>
<evidence type="ECO:0000313" key="4">
    <source>
        <dbReference type="Proteomes" id="UP000293854"/>
    </source>
</evidence>
<dbReference type="Pfam" id="PF00583">
    <property type="entry name" value="Acetyltransf_1"/>
    <property type="match status" value="1"/>
</dbReference>
<dbReference type="Gene3D" id="3.40.630.30">
    <property type="match status" value="1"/>
</dbReference>
<evidence type="ECO:0000313" key="2">
    <source>
        <dbReference type="EMBL" id="QQS81682.1"/>
    </source>
</evidence>
<reference evidence="2 5" key="2">
    <citation type="submission" date="2021-01" db="EMBL/GenBank/DDBJ databases">
        <title>FDA dAtabase for Regulatory Grade micrObial Sequences (FDA-ARGOS): Supporting development and validation of Infectious Disease Dx tests.</title>
        <authorList>
            <person name="Sproer C."/>
            <person name="Gronow S."/>
            <person name="Severitt S."/>
            <person name="Schroder I."/>
            <person name="Tallon L."/>
            <person name="Sadzewicz L."/>
            <person name="Zhao X."/>
            <person name="Boylan J."/>
            <person name="Ott S."/>
            <person name="Bowen H."/>
            <person name="Vavikolanu K."/>
            <person name="Mehta A."/>
            <person name="Aluvathingal J."/>
            <person name="Nadendla S."/>
            <person name="Lowell S."/>
            <person name="Myers T."/>
            <person name="Yan Y."/>
            <person name="Sichtig H."/>
        </authorList>
    </citation>
    <scope>NUCLEOTIDE SEQUENCE [LARGE SCALE GENOMIC DNA]</scope>
    <source>
        <strain evidence="2 5">FDAARGOS_1148</strain>
    </source>
</reference>
<dbReference type="InterPro" id="IPR000182">
    <property type="entry name" value="GNAT_dom"/>
</dbReference>
<gene>
    <name evidence="3" type="ORF">EIG99_05290</name>
    <name evidence="2" type="ORF">I6J05_07035</name>
</gene>
<keyword evidence="3" id="KW-0808">Transferase</keyword>
<feature type="domain" description="N-acetyltransferase" evidence="1">
    <location>
        <begin position="1"/>
        <end position="141"/>
    </location>
</feature>
<dbReference type="GeneID" id="93725969"/>
<organism evidence="3 4">
    <name type="scientific">Staphylococcus condimenti</name>
    <dbReference type="NCBI Taxonomy" id="70255"/>
    <lineage>
        <taxon>Bacteria</taxon>
        <taxon>Bacillati</taxon>
        <taxon>Bacillota</taxon>
        <taxon>Bacilli</taxon>
        <taxon>Bacillales</taxon>
        <taxon>Staphylococcaceae</taxon>
        <taxon>Staphylococcus</taxon>
    </lineage>
</organism>
<dbReference type="InterPro" id="IPR016181">
    <property type="entry name" value="Acyl_CoA_acyltransferase"/>
</dbReference>
<dbReference type="OrthoDB" id="9805924at2"/>
<dbReference type="AlphaFoldDB" id="A0A143PFI4"/>
<protein>
    <submittedName>
        <fullName evidence="3">GNAT family N-acetyltransferase</fullName>
    </submittedName>
</protein>
<dbReference type="RefSeq" id="WP_047130862.1">
    <property type="nucleotide sequence ID" value="NZ_CP015114.1"/>
</dbReference>
<dbReference type="Proteomes" id="UP000595942">
    <property type="component" value="Chromosome"/>
</dbReference>
<keyword evidence="5" id="KW-1185">Reference proteome</keyword>
<proteinExistence type="predicted"/>
<evidence type="ECO:0000313" key="5">
    <source>
        <dbReference type="Proteomes" id="UP000595942"/>
    </source>
</evidence>
<dbReference type="PROSITE" id="PS51186">
    <property type="entry name" value="GNAT"/>
    <property type="match status" value="1"/>
</dbReference>
<accession>A0A143PFI4</accession>
<evidence type="ECO:0000259" key="1">
    <source>
        <dbReference type="PROSITE" id="PS51186"/>
    </source>
</evidence>
<dbReference type="Proteomes" id="UP000293854">
    <property type="component" value="Unassembled WGS sequence"/>
</dbReference>
<name>A0A143PFI4_9STAP</name>
<evidence type="ECO:0000313" key="3">
    <source>
        <dbReference type="EMBL" id="RZI02817.1"/>
    </source>
</evidence>
<dbReference type="SUPFAM" id="SSF55729">
    <property type="entry name" value="Acyl-CoA N-acyltransferases (Nat)"/>
    <property type="match status" value="1"/>
</dbReference>
<dbReference type="EMBL" id="RQTE01000086">
    <property type="protein sequence ID" value="RZI02817.1"/>
    <property type="molecule type" value="Genomic_DNA"/>
</dbReference>